<reference evidence="3" key="1">
    <citation type="submission" date="2019-06" db="EMBL/GenBank/DDBJ databases">
        <title>Alistipes onderdonkii subsp. vulgaris subsp. nov., Alistipes dispar sp. nov. and Alistipes communis sp. nov., isolated from human faeces, and creation of Alistipes onderdonkii subsp. onderdonkii subsp. nov.</title>
        <authorList>
            <person name="Sakamoto M."/>
            <person name="Ikeyama N."/>
            <person name="Ogata Y."/>
            <person name="Suda W."/>
            <person name="Iino T."/>
            <person name="Hattori M."/>
            <person name="Ohkuma M."/>
        </authorList>
    </citation>
    <scope>NUCLEOTIDE SEQUENCE [LARGE SCALE GENOMIC DNA]</scope>
    <source>
        <strain evidence="3">5CBH24</strain>
    </source>
</reference>
<sequence length="113" mass="12688">MKTLAALAFCLSLLAGFTACDKDDDNMGTLIVEIRDNAKASVLNIYTEEGSLIYTNTEYLYQNDPRLSIPLNPGNYRLNTTWKFNDCAFQIRAGHTTTVYYAYGSYNGVVTYD</sequence>
<dbReference type="EMBL" id="AP019735">
    <property type="protein sequence ID" value="BBL04226.1"/>
    <property type="molecule type" value="Genomic_DNA"/>
</dbReference>
<dbReference type="KEGG" id="acou:A5CBH24_15390"/>
<evidence type="ECO:0000313" key="3">
    <source>
        <dbReference type="Proteomes" id="UP000318946"/>
    </source>
</evidence>
<gene>
    <name evidence="2" type="ORF">A5CBH24_15390</name>
</gene>
<feature type="chain" id="PRO_5021419417" evidence="1">
    <location>
        <begin position="22"/>
        <end position="113"/>
    </location>
</feature>
<dbReference type="GeneID" id="78342262"/>
<protein>
    <submittedName>
        <fullName evidence="2">Uncharacterized protein</fullName>
    </submittedName>
</protein>
<dbReference type="OrthoDB" id="1107171at2"/>
<keyword evidence="3" id="KW-1185">Reference proteome</keyword>
<evidence type="ECO:0000256" key="1">
    <source>
        <dbReference type="SAM" id="SignalP"/>
    </source>
</evidence>
<evidence type="ECO:0000313" key="2">
    <source>
        <dbReference type="EMBL" id="BBL04226.1"/>
    </source>
</evidence>
<name>A0A4Y1WVF8_9BACT</name>
<dbReference type="AlphaFoldDB" id="A0A4Y1WVF8"/>
<dbReference type="Proteomes" id="UP000318946">
    <property type="component" value="Chromosome"/>
</dbReference>
<keyword evidence="1" id="KW-0732">Signal</keyword>
<feature type="signal peptide" evidence="1">
    <location>
        <begin position="1"/>
        <end position="21"/>
    </location>
</feature>
<dbReference type="RefSeq" id="WP_141412728.1">
    <property type="nucleotide sequence ID" value="NZ_AP019735.1"/>
</dbReference>
<dbReference type="PROSITE" id="PS51257">
    <property type="entry name" value="PROKAR_LIPOPROTEIN"/>
    <property type="match status" value="1"/>
</dbReference>
<proteinExistence type="predicted"/>
<accession>A0A4Y1WVF8</accession>
<organism evidence="2 3">
    <name type="scientific">Alistipes communis</name>
    <dbReference type="NCBI Taxonomy" id="2585118"/>
    <lineage>
        <taxon>Bacteria</taxon>
        <taxon>Pseudomonadati</taxon>
        <taxon>Bacteroidota</taxon>
        <taxon>Bacteroidia</taxon>
        <taxon>Bacteroidales</taxon>
        <taxon>Rikenellaceae</taxon>
        <taxon>Alistipes</taxon>
    </lineage>
</organism>